<dbReference type="NCBIfam" id="TIGR01796">
    <property type="entry name" value="CM_mono_aroH"/>
    <property type="match status" value="1"/>
</dbReference>
<feature type="binding site" evidence="2">
    <location>
        <position position="106"/>
    </location>
    <ligand>
        <name>prephenate</name>
        <dbReference type="ChEBI" id="CHEBI:29934"/>
    </ligand>
</feature>
<dbReference type="GO" id="GO:0046417">
    <property type="term" value="P:chorismate metabolic process"/>
    <property type="evidence" value="ECO:0007669"/>
    <property type="project" value="TreeGrafter"/>
</dbReference>
<keyword evidence="5" id="KW-1185">Reference proteome</keyword>
<reference evidence="4 5" key="1">
    <citation type="submission" date="2017-07" db="EMBL/GenBank/DDBJ databases">
        <title>Complete genome sequences and comparative analysis of the novel pathogen Francisella opportunistica.</title>
        <authorList>
            <person name="Dietrich E.A."/>
            <person name="Kingry L.C."/>
            <person name="Petersen J.M."/>
        </authorList>
    </citation>
    <scope>NUCLEOTIDE SEQUENCE [LARGE SCALE GENOMIC DNA]</scope>
    <source>
        <strain evidence="4 5">14-2155</strain>
    </source>
</reference>
<keyword evidence="3" id="KW-0413">Isomerase</keyword>
<keyword evidence="2 3" id="KW-0028">Amino-acid biosynthesis</keyword>
<dbReference type="RefSeq" id="WP_071629642.1">
    <property type="nucleotide sequence ID" value="NZ_CP022375.1"/>
</dbReference>
<dbReference type="EC" id="5.4.99.5" evidence="1 3"/>
<gene>
    <name evidence="4" type="primary">aroH</name>
    <name evidence="4" type="ORF">CGC43_07195</name>
</gene>
<dbReference type="PIRSF" id="PIRSF005965">
    <property type="entry name" value="Chor_mut_AroH"/>
    <property type="match status" value="1"/>
</dbReference>
<dbReference type="CDD" id="cd02185">
    <property type="entry name" value="AroH"/>
    <property type="match status" value="1"/>
</dbReference>
<evidence type="ECO:0000313" key="5">
    <source>
        <dbReference type="Proteomes" id="UP000253862"/>
    </source>
</evidence>
<keyword evidence="2 3" id="KW-0057">Aromatic amino acid biosynthesis</keyword>
<dbReference type="KEGG" id="foo:CGC45_07200"/>
<name>A0A345JST3_9GAMM</name>
<organism evidence="4 5">
    <name type="scientific">Francisella opportunistica</name>
    <dbReference type="NCBI Taxonomy" id="2016517"/>
    <lineage>
        <taxon>Bacteria</taxon>
        <taxon>Pseudomonadati</taxon>
        <taxon>Pseudomonadota</taxon>
        <taxon>Gammaproteobacteria</taxon>
        <taxon>Thiotrichales</taxon>
        <taxon>Francisellaceae</taxon>
        <taxon>Francisella</taxon>
    </lineage>
</organism>
<evidence type="ECO:0000256" key="1">
    <source>
        <dbReference type="NCBIfam" id="TIGR01796"/>
    </source>
</evidence>
<dbReference type="PANTHER" id="PTHR21164:SF0">
    <property type="entry name" value="CHORISMATE MUTASE AROH"/>
    <property type="match status" value="1"/>
</dbReference>
<dbReference type="PROSITE" id="PS51167">
    <property type="entry name" value="CHORISMATE_MUT_1"/>
    <property type="match status" value="1"/>
</dbReference>
<dbReference type="GO" id="GO:0008652">
    <property type="term" value="P:amino acid biosynthetic process"/>
    <property type="evidence" value="ECO:0007669"/>
    <property type="project" value="UniProtKB-UniRule"/>
</dbReference>
<dbReference type="Proteomes" id="UP000253862">
    <property type="component" value="Chromosome"/>
</dbReference>
<dbReference type="EMBL" id="CP022375">
    <property type="protein sequence ID" value="AXH30379.1"/>
    <property type="molecule type" value="Genomic_DNA"/>
</dbReference>
<feature type="binding site" evidence="2">
    <location>
        <position position="6"/>
    </location>
    <ligand>
        <name>prephenate</name>
        <dbReference type="ChEBI" id="CHEBI:29934"/>
    </ligand>
</feature>
<dbReference type="OrthoDB" id="9802232at2"/>
<dbReference type="Gene3D" id="3.30.1330.40">
    <property type="entry name" value="RutC-like"/>
    <property type="match status" value="1"/>
</dbReference>
<protein>
    <recommendedName>
        <fullName evidence="1 3">chorismate mutase</fullName>
        <ecNumber evidence="1 3">5.4.99.5</ecNumber>
    </recommendedName>
</protein>
<dbReference type="GO" id="GO:0004106">
    <property type="term" value="F:chorismate mutase activity"/>
    <property type="evidence" value="ECO:0007669"/>
    <property type="project" value="UniProtKB-UniRule"/>
</dbReference>
<feature type="binding site" evidence="2">
    <location>
        <position position="88"/>
    </location>
    <ligand>
        <name>prephenate</name>
        <dbReference type="ChEBI" id="CHEBI:29934"/>
    </ligand>
</feature>
<dbReference type="GO" id="GO:0009073">
    <property type="term" value="P:aromatic amino acid family biosynthetic process"/>
    <property type="evidence" value="ECO:0007669"/>
    <property type="project" value="UniProtKB-UniRule"/>
</dbReference>
<dbReference type="InterPro" id="IPR008243">
    <property type="entry name" value="Chorismate_mutase_AroH"/>
</dbReference>
<proteinExistence type="predicted"/>
<dbReference type="AlphaFoldDB" id="A0A345JST3"/>
<dbReference type="InterPro" id="IPR035959">
    <property type="entry name" value="RutC-like_sf"/>
</dbReference>
<evidence type="ECO:0000313" key="4">
    <source>
        <dbReference type="EMBL" id="AXH30379.1"/>
    </source>
</evidence>
<dbReference type="PANTHER" id="PTHR21164">
    <property type="entry name" value="CHORISMATE MUTASE"/>
    <property type="match status" value="1"/>
</dbReference>
<accession>A0A345JST3</accession>
<evidence type="ECO:0000256" key="3">
    <source>
        <dbReference type="PROSITE-ProRule" id="PRU00514"/>
    </source>
</evidence>
<comment type="catalytic activity">
    <reaction evidence="3">
        <text>chorismate = prephenate</text>
        <dbReference type="Rhea" id="RHEA:13897"/>
        <dbReference type="ChEBI" id="CHEBI:29748"/>
        <dbReference type="ChEBI" id="CHEBI:29934"/>
        <dbReference type="EC" id="5.4.99.5"/>
    </reaction>
</comment>
<dbReference type="SUPFAM" id="SSF55298">
    <property type="entry name" value="YjgF-like"/>
    <property type="match status" value="1"/>
</dbReference>
<dbReference type="Pfam" id="PF07736">
    <property type="entry name" value="CM_1"/>
    <property type="match status" value="1"/>
</dbReference>
<sequence>MQRSIRGATTVDKDSREDVINATKELLQQIIKHNDVRTSDIVNIIFTATTDIKSEFPAVAAREIGLVDIPLIDCQQMMRDGALEHCIRVMLTYNTGKTQTNIKHIYLRGAEVLRPDLLRK</sequence>
<evidence type="ECO:0000256" key="2">
    <source>
        <dbReference type="PIRSR" id="PIRSR005965-1"/>
    </source>
</evidence>